<protein>
    <recommendedName>
        <fullName evidence="2">Ribbon-helix-helix protein CopG domain-containing protein</fullName>
    </recommendedName>
</protein>
<gene>
    <name evidence="1" type="ORF">S06H3_39435</name>
</gene>
<dbReference type="EMBL" id="BARV01024123">
    <property type="protein sequence ID" value="GAI44463.1"/>
    <property type="molecule type" value="Genomic_DNA"/>
</dbReference>
<evidence type="ECO:0008006" key="2">
    <source>
        <dbReference type="Google" id="ProtNLM"/>
    </source>
</evidence>
<dbReference type="AlphaFoldDB" id="X1NLK9"/>
<accession>X1NLK9</accession>
<name>X1NLK9_9ZZZZ</name>
<organism evidence="1">
    <name type="scientific">marine sediment metagenome</name>
    <dbReference type="NCBI Taxonomy" id="412755"/>
    <lineage>
        <taxon>unclassified sequences</taxon>
        <taxon>metagenomes</taxon>
        <taxon>ecological metagenomes</taxon>
    </lineage>
</organism>
<reference evidence="1" key="1">
    <citation type="journal article" date="2014" name="Front. Microbiol.">
        <title>High frequency of phylogenetically diverse reductive dehalogenase-homologous genes in deep subseafloor sedimentary metagenomes.</title>
        <authorList>
            <person name="Kawai M."/>
            <person name="Futagami T."/>
            <person name="Toyoda A."/>
            <person name="Takaki Y."/>
            <person name="Nishi S."/>
            <person name="Hori S."/>
            <person name="Arai W."/>
            <person name="Tsubouchi T."/>
            <person name="Morono Y."/>
            <person name="Uchiyama I."/>
            <person name="Ito T."/>
            <person name="Fujiyama A."/>
            <person name="Inagaki F."/>
            <person name="Takami H."/>
        </authorList>
    </citation>
    <scope>NUCLEOTIDE SEQUENCE</scope>
    <source>
        <strain evidence="1">Expedition CK06-06</strain>
    </source>
</reference>
<proteinExistence type="predicted"/>
<evidence type="ECO:0000313" key="1">
    <source>
        <dbReference type="EMBL" id="GAI44463.1"/>
    </source>
</evidence>
<sequence>MLSENQDTRILEARADLAEERLDIALPAEVMRRLDEAVELLDFSDRQEFIVSVLRRFLDRMGVGPR</sequence>
<comment type="caution">
    <text evidence="1">The sequence shown here is derived from an EMBL/GenBank/DDBJ whole genome shotgun (WGS) entry which is preliminary data.</text>
</comment>